<dbReference type="Pfam" id="PF00324">
    <property type="entry name" value="AA_permease"/>
    <property type="match status" value="1"/>
</dbReference>
<evidence type="ECO:0000256" key="2">
    <source>
        <dbReference type="ARBA" id="ARBA00022692"/>
    </source>
</evidence>
<dbReference type="InterPro" id="IPR050367">
    <property type="entry name" value="APC_superfamily"/>
</dbReference>
<name>A0ABP9TTJ5_9MICC</name>
<gene>
    <name evidence="7" type="ORF">GCM10025778_29780</name>
</gene>
<dbReference type="EMBL" id="BAABLK010000037">
    <property type="protein sequence ID" value="GAA5228444.1"/>
    <property type="molecule type" value="Genomic_DNA"/>
</dbReference>
<feature type="transmembrane region" description="Helical" evidence="5">
    <location>
        <begin position="121"/>
        <end position="141"/>
    </location>
</feature>
<reference evidence="8" key="1">
    <citation type="journal article" date="2019" name="Int. J. Syst. Evol. Microbiol.">
        <title>The Global Catalogue of Microorganisms (GCM) 10K type strain sequencing project: providing services to taxonomists for standard genome sequencing and annotation.</title>
        <authorList>
            <consortium name="The Broad Institute Genomics Platform"/>
            <consortium name="The Broad Institute Genome Sequencing Center for Infectious Disease"/>
            <person name="Wu L."/>
            <person name="Ma J."/>
        </authorList>
    </citation>
    <scope>NUCLEOTIDE SEQUENCE [LARGE SCALE GENOMIC DNA]</scope>
    <source>
        <strain evidence="8">JCM 18952</strain>
    </source>
</reference>
<evidence type="ECO:0000259" key="6">
    <source>
        <dbReference type="Pfam" id="PF00324"/>
    </source>
</evidence>
<dbReference type="Gene3D" id="1.20.1740.10">
    <property type="entry name" value="Amino acid/polyamine transporter I"/>
    <property type="match status" value="1"/>
</dbReference>
<feature type="transmembrane region" description="Helical" evidence="5">
    <location>
        <begin position="228"/>
        <end position="251"/>
    </location>
</feature>
<feature type="transmembrane region" description="Helical" evidence="5">
    <location>
        <begin position="153"/>
        <end position="174"/>
    </location>
</feature>
<evidence type="ECO:0000313" key="7">
    <source>
        <dbReference type="EMBL" id="GAA5228444.1"/>
    </source>
</evidence>
<keyword evidence="4 5" id="KW-0472">Membrane</keyword>
<sequence>MTQTTPSLRRVVGLSGLVLFGLAYMVPLAVFDTFGIVTTMTEGHLPAAYVVTTLAMLFTAYSYGQMSREIPRAGSAYAYSRSAFGGHVGFLTGWGLMLDYVLLPMLDALVIAIYLHASFPSIPAAVFIIAVLALSTALNILGIKLLVKANAALIGVQVVFLVCFLALSLKSLAAGEAPSLLAPLMSEDLDASKVFAGSAILCLAFLGFDAVSTLSEEARHPRKDVPRAILLVTICGGVIFTGTAYLAAIVFPNWQDFQDPDAAAIQVMQHAGGAFLGAFFVAAYVAGSFASAMTSQASVSRILYSMGRDNVLPQKAFGQLHRKYRTPVTGIVIVGAIGLTAIWIDLEQLSSMISFGALFAFSIVNLATIKHFLIDKGQRGMSTMIRHGAVPAIGFALTLWLWTSLSPTTFVIGLVWLTLGVAWLAYITKMFSRRPPEMDPYRQDELVTDEADEEKTAVHVR</sequence>
<comment type="subcellular location">
    <subcellularLocation>
        <location evidence="1">Membrane</location>
        <topology evidence="1">Multi-pass membrane protein</topology>
    </subcellularLocation>
</comment>
<feature type="transmembrane region" description="Helical" evidence="5">
    <location>
        <begin position="409"/>
        <end position="428"/>
    </location>
</feature>
<comment type="caution">
    <text evidence="7">The sequence shown here is derived from an EMBL/GenBank/DDBJ whole genome shotgun (WGS) entry which is preliminary data.</text>
</comment>
<keyword evidence="3 5" id="KW-1133">Transmembrane helix</keyword>
<feature type="transmembrane region" description="Helical" evidence="5">
    <location>
        <begin position="352"/>
        <end position="373"/>
    </location>
</feature>
<evidence type="ECO:0000256" key="1">
    <source>
        <dbReference type="ARBA" id="ARBA00004141"/>
    </source>
</evidence>
<feature type="transmembrane region" description="Helical" evidence="5">
    <location>
        <begin position="43"/>
        <end position="63"/>
    </location>
</feature>
<feature type="transmembrane region" description="Helical" evidence="5">
    <location>
        <begin position="385"/>
        <end position="403"/>
    </location>
</feature>
<evidence type="ECO:0000256" key="5">
    <source>
        <dbReference type="SAM" id="Phobius"/>
    </source>
</evidence>
<dbReference type="InterPro" id="IPR004841">
    <property type="entry name" value="AA-permease/SLC12A_dom"/>
</dbReference>
<dbReference type="PANTHER" id="PTHR42770:SF8">
    <property type="entry name" value="PUTRESCINE IMPORTER PUUP"/>
    <property type="match status" value="1"/>
</dbReference>
<proteinExistence type="predicted"/>
<accession>A0ABP9TTJ5</accession>
<evidence type="ECO:0000313" key="8">
    <source>
        <dbReference type="Proteomes" id="UP001501257"/>
    </source>
</evidence>
<keyword evidence="8" id="KW-1185">Reference proteome</keyword>
<feature type="transmembrane region" description="Helical" evidence="5">
    <location>
        <begin position="84"/>
        <end position="115"/>
    </location>
</feature>
<evidence type="ECO:0000256" key="3">
    <source>
        <dbReference type="ARBA" id="ARBA00022989"/>
    </source>
</evidence>
<protein>
    <submittedName>
        <fullName evidence="7">Amino acid permease</fullName>
    </submittedName>
</protein>
<organism evidence="7 8">
    <name type="scientific">Paeniglutamicibacter antarcticus</name>
    <dbReference type="NCBI Taxonomy" id="494023"/>
    <lineage>
        <taxon>Bacteria</taxon>
        <taxon>Bacillati</taxon>
        <taxon>Actinomycetota</taxon>
        <taxon>Actinomycetes</taxon>
        <taxon>Micrococcales</taxon>
        <taxon>Micrococcaceae</taxon>
        <taxon>Paeniglutamicibacter</taxon>
    </lineage>
</organism>
<dbReference type="PANTHER" id="PTHR42770">
    <property type="entry name" value="AMINO ACID TRANSPORTER-RELATED"/>
    <property type="match status" value="1"/>
</dbReference>
<dbReference type="Proteomes" id="UP001501257">
    <property type="component" value="Unassembled WGS sequence"/>
</dbReference>
<keyword evidence="2 5" id="KW-0812">Transmembrane</keyword>
<dbReference type="PIRSF" id="PIRSF006060">
    <property type="entry name" value="AA_transporter"/>
    <property type="match status" value="1"/>
</dbReference>
<evidence type="ECO:0000256" key="4">
    <source>
        <dbReference type="ARBA" id="ARBA00023136"/>
    </source>
</evidence>
<feature type="transmembrane region" description="Helical" evidence="5">
    <location>
        <begin position="328"/>
        <end position="346"/>
    </location>
</feature>
<feature type="transmembrane region" description="Helical" evidence="5">
    <location>
        <begin position="194"/>
        <end position="216"/>
    </location>
</feature>
<feature type="domain" description="Amino acid permease/ SLC12A" evidence="6">
    <location>
        <begin position="17"/>
        <end position="415"/>
    </location>
</feature>
<feature type="transmembrane region" description="Helical" evidence="5">
    <location>
        <begin position="12"/>
        <end position="31"/>
    </location>
</feature>
<dbReference type="RefSeq" id="WP_210099491.1">
    <property type="nucleotide sequence ID" value="NZ_BAABLK010000037.1"/>
</dbReference>
<feature type="transmembrane region" description="Helical" evidence="5">
    <location>
        <begin position="271"/>
        <end position="292"/>
    </location>
</feature>